<dbReference type="Pfam" id="PF13302">
    <property type="entry name" value="Acetyltransf_3"/>
    <property type="match status" value="1"/>
</dbReference>
<accession>A0A543I5L0</accession>
<dbReference type="Proteomes" id="UP000318331">
    <property type="component" value="Unassembled WGS sequence"/>
</dbReference>
<evidence type="ECO:0000256" key="2">
    <source>
        <dbReference type="ARBA" id="ARBA00023315"/>
    </source>
</evidence>
<dbReference type="InterPro" id="IPR016181">
    <property type="entry name" value="Acyl_CoA_acyltransferase"/>
</dbReference>
<keyword evidence="1 5" id="KW-0808">Transferase</keyword>
<protein>
    <submittedName>
        <fullName evidence="5">RimJ/RimL family protein N-acetyltransferase</fullName>
    </submittedName>
</protein>
<dbReference type="InterPro" id="IPR051531">
    <property type="entry name" value="N-acetyltransferase"/>
</dbReference>
<dbReference type="EMBL" id="VFPN01000001">
    <property type="protein sequence ID" value="TQM65892.1"/>
    <property type="molecule type" value="Genomic_DNA"/>
</dbReference>
<dbReference type="RefSeq" id="WP_170205999.1">
    <property type="nucleotide sequence ID" value="NZ_BAAAYS010000030.1"/>
</dbReference>
<keyword evidence="2" id="KW-0012">Acyltransferase</keyword>
<proteinExistence type="inferred from homology"/>
<name>A0A543I5L0_9MICO</name>
<dbReference type="Gene3D" id="3.40.630.30">
    <property type="match status" value="1"/>
</dbReference>
<sequence>MHPVPLTTSRLLLNQPTTRDVDRIADYCTEPLFERFMATPWPYRRSDAEFFVHTVAPIGWSTETEATWAMRARSGPDTLLGLVSIRADSGEVGYWLGAPHRGHGYTVEALHRVVGWALDTTFGGVAEAHWSCTVGNVASAAVARAAGFHYVGTGPSIIPDRAGGHPNAWHGVYRAADGTATWPPHTRAIET</sequence>
<comment type="caution">
    <text evidence="5">The sequence shown here is derived from an EMBL/GenBank/DDBJ whole genome shotgun (WGS) entry which is preliminary data.</text>
</comment>
<dbReference type="PANTHER" id="PTHR43792">
    <property type="entry name" value="GNAT FAMILY, PUTATIVE (AFU_ORTHOLOGUE AFUA_3G00765)-RELATED-RELATED"/>
    <property type="match status" value="1"/>
</dbReference>
<gene>
    <name evidence="5" type="ORF">FB466_0712</name>
</gene>
<dbReference type="SUPFAM" id="SSF55729">
    <property type="entry name" value="Acyl-CoA N-acyltransferases (Nat)"/>
    <property type="match status" value="1"/>
</dbReference>
<feature type="domain" description="N-acetyltransferase" evidence="4">
    <location>
        <begin position="10"/>
        <end position="149"/>
    </location>
</feature>
<dbReference type="GO" id="GO:0016747">
    <property type="term" value="F:acyltransferase activity, transferring groups other than amino-acyl groups"/>
    <property type="evidence" value="ECO:0007669"/>
    <property type="project" value="InterPro"/>
</dbReference>
<evidence type="ECO:0000259" key="4">
    <source>
        <dbReference type="Pfam" id="PF13302"/>
    </source>
</evidence>
<keyword evidence="6" id="KW-1185">Reference proteome</keyword>
<dbReference type="PANTHER" id="PTHR43792:SF8">
    <property type="entry name" value="[RIBOSOMAL PROTEIN US5]-ALANINE N-ACETYLTRANSFERASE"/>
    <property type="match status" value="1"/>
</dbReference>
<evidence type="ECO:0000313" key="5">
    <source>
        <dbReference type="EMBL" id="TQM65892.1"/>
    </source>
</evidence>
<organism evidence="5 6">
    <name type="scientific">Klugiella xanthotipulae</name>
    <dbReference type="NCBI Taxonomy" id="244735"/>
    <lineage>
        <taxon>Bacteria</taxon>
        <taxon>Bacillati</taxon>
        <taxon>Actinomycetota</taxon>
        <taxon>Actinomycetes</taxon>
        <taxon>Micrococcales</taxon>
        <taxon>Microbacteriaceae</taxon>
        <taxon>Klugiella</taxon>
    </lineage>
</organism>
<dbReference type="AlphaFoldDB" id="A0A543I5L0"/>
<reference evidence="5 6" key="1">
    <citation type="submission" date="2019-06" db="EMBL/GenBank/DDBJ databases">
        <title>Sequencing the genomes of 1000 actinobacteria strains.</title>
        <authorList>
            <person name="Klenk H.-P."/>
        </authorList>
    </citation>
    <scope>NUCLEOTIDE SEQUENCE [LARGE SCALE GENOMIC DNA]</scope>
    <source>
        <strain evidence="5 6">DSM 18031</strain>
    </source>
</reference>
<dbReference type="InterPro" id="IPR000182">
    <property type="entry name" value="GNAT_dom"/>
</dbReference>
<evidence type="ECO:0000256" key="1">
    <source>
        <dbReference type="ARBA" id="ARBA00022679"/>
    </source>
</evidence>
<evidence type="ECO:0000256" key="3">
    <source>
        <dbReference type="ARBA" id="ARBA00038502"/>
    </source>
</evidence>
<evidence type="ECO:0000313" key="6">
    <source>
        <dbReference type="Proteomes" id="UP000318331"/>
    </source>
</evidence>
<comment type="similarity">
    <text evidence="3">Belongs to the acetyltransferase family. RimJ subfamily.</text>
</comment>